<organism evidence="10 11">
    <name type="scientific">Clavispora lusitaniae</name>
    <name type="common">Candida lusitaniae</name>
    <dbReference type="NCBI Taxonomy" id="36911"/>
    <lineage>
        <taxon>Eukaryota</taxon>
        <taxon>Fungi</taxon>
        <taxon>Dikarya</taxon>
        <taxon>Ascomycota</taxon>
        <taxon>Saccharomycotina</taxon>
        <taxon>Pichiomycetes</taxon>
        <taxon>Metschnikowiaceae</taxon>
        <taxon>Clavispora</taxon>
    </lineage>
</organism>
<keyword evidence="7" id="KW-0732">Signal</keyword>
<comment type="caution">
    <text evidence="10">The sequence shown here is derived from an EMBL/GenBank/DDBJ whole genome shotgun (WGS) entry which is preliminary data.</text>
</comment>
<dbReference type="EC" id="3.2.1.28" evidence="3"/>
<dbReference type="InterPro" id="IPR011013">
    <property type="entry name" value="Gal_mutarotase_sf_dom"/>
</dbReference>
<dbReference type="GO" id="GO:0030246">
    <property type="term" value="F:carbohydrate binding"/>
    <property type="evidence" value="ECO:0007669"/>
    <property type="project" value="InterPro"/>
</dbReference>
<feature type="region of interest" description="Disordered" evidence="6">
    <location>
        <begin position="35"/>
        <end position="95"/>
    </location>
</feature>
<feature type="region of interest" description="Disordered" evidence="6">
    <location>
        <begin position="349"/>
        <end position="368"/>
    </location>
</feature>
<evidence type="ECO:0000256" key="2">
    <source>
        <dbReference type="ARBA" id="ARBA00006768"/>
    </source>
</evidence>
<evidence type="ECO:0000256" key="6">
    <source>
        <dbReference type="SAM" id="MobiDB-lite"/>
    </source>
</evidence>
<dbReference type="Gene3D" id="1.50.10.10">
    <property type="match status" value="1"/>
</dbReference>
<dbReference type="InterPro" id="IPR005195">
    <property type="entry name" value="Glyco_hydro_65_M"/>
</dbReference>
<keyword evidence="5" id="KW-0325">Glycoprotein</keyword>
<feature type="signal peptide" evidence="7">
    <location>
        <begin position="1"/>
        <end position="20"/>
    </location>
</feature>
<name>A0AA91Q0I1_CLALS</name>
<evidence type="ECO:0000259" key="8">
    <source>
        <dbReference type="Pfam" id="PF03632"/>
    </source>
</evidence>
<feature type="compositionally biased region" description="Polar residues" evidence="6">
    <location>
        <begin position="85"/>
        <end position="95"/>
    </location>
</feature>
<gene>
    <name evidence="10" type="ORF">A9F13_06g02420</name>
</gene>
<evidence type="ECO:0000256" key="1">
    <source>
        <dbReference type="ARBA" id="ARBA00001576"/>
    </source>
</evidence>
<proteinExistence type="inferred from homology"/>
<dbReference type="EMBL" id="LYUB02000006">
    <property type="protein sequence ID" value="OVF09098.1"/>
    <property type="molecule type" value="Genomic_DNA"/>
</dbReference>
<feature type="domain" description="Glycoside hydrolase family 65 central catalytic" evidence="8">
    <location>
        <begin position="501"/>
        <end position="705"/>
    </location>
</feature>
<feature type="compositionally biased region" description="Low complexity" evidence="6">
    <location>
        <begin position="52"/>
        <end position="80"/>
    </location>
</feature>
<dbReference type="SUPFAM" id="SSF74650">
    <property type="entry name" value="Galactose mutarotase-like"/>
    <property type="match status" value="1"/>
</dbReference>
<feature type="chain" id="PRO_5041743198" description="alpha,alpha-trehalase" evidence="7">
    <location>
        <begin position="21"/>
        <end position="1140"/>
    </location>
</feature>
<dbReference type="Gene3D" id="2.70.98.40">
    <property type="entry name" value="Glycoside hydrolase, family 65, N-terminal domain"/>
    <property type="match status" value="1"/>
</dbReference>
<sequence>MLVTSLVLFALVWLLGLSAAFPVKESVVSATGHGAAQTSGAKAASDSKNEDSSSSGKDGNNNNNNNNNNSNNSNNSNKSGAKFNEGTSSNDKASGGQLQSALFAPVQYAEGAFYDEASHVLGTSNFPIANQYQRQPYVSNGYLGSRVPSVGHGFAYDTLTPEGAPDDISNGWPLFNPRYAGAFVAGFFDLQPSTNGTNFPWLLQYGGESVVAAVPQWTTLMLAANGSHLDPQHPSGVSSYSQNLSMADGTVRTAYEWRALNVHYDVWAHRTEPSLGIVRVSVTSGADSPVQLQVVDSLDFATAQRCELDHVGVDNDAVYMMYRPQGAEAYGATYSIVEVEEAYNETNVDKNTNAKGNDAKGEGNNKIKRDVSQSGIGAGIGAHVSTDGDKDDNKSETKIESTFCVFANSYAQSNQSVSHTVSLTLLPGQSIILTKYVGVVSSDIDPDLTSADAVLERARQVARTHAGNYDTARSSHVSAWKDLHRAPAFPDDPLLSLAARASVFHLAANTRANATGLTAALGVTGLSSDSYGGMVFWDTDLWISHGLLPFHPLHAKSLVNYRMHTRKQALDNIHSPSAPHDGFSGAVYPWTSGRYGNCTGTGPCFDYEYHINAAVAMAAWQVYLSGAGDETYLLEVTRPLVRDAARFLSSYAVYNGSLQMYTTSNLTDPDEYANHIDNGAYTNAAISATTRWALSIARHLADNDTDLYESVPGNVFLPRSSHDSSVVLEYSGMNSSVEIKQADVVMLTYPLDNELITEREALANLDYYAAKQSSVGPAMTYPIFSAVANAVSQTGCAASSYLQKAVQPFLRGPFAQFSEQNFDTFRDNGGTHPAFPFMTAHGGLLQAVVSGILGLRFDFRAESGRIERFLRLDPVFSPKLPNGVFFDTIYYMNRTLSMNLTEDGLTVRDLGPASFSPSVTNGTAISIVSGTGSAEKSFELSNGGEVVIPVRRTQPLYADSLTECGKASFTNITASAYGDIADSMNDGANATHWQAQTANVTKILVDLKAPSELTHAVFNWGDRPPRHLSVLAMNSSEYSSTEEVLANVDFGNSLYEKYSYASRGRLVAQDALFTQIYSTDVDISEPFDAVEASKVVVPTRFNVTTFDLTANYEPRFVLVEFDGVHDDQDVGAKICEAVFF</sequence>
<dbReference type="GO" id="GO:0004555">
    <property type="term" value="F:alpha,alpha-trehalase activity"/>
    <property type="evidence" value="ECO:0007669"/>
    <property type="project" value="UniProtKB-EC"/>
</dbReference>
<accession>A0AA91Q0I1</accession>
<dbReference type="Pfam" id="PF03632">
    <property type="entry name" value="Glyco_hydro_65m"/>
    <property type="match status" value="1"/>
</dbReference>
<evidence type="ECO:0000256" key="7">
    <source>
        <dbReference type="SAM" id="SignalP"/>
    </source>
</evidence>
<protein>
    <recommendedName>
        <fullName evidence="3">alpha,alpha-trehalase</fullName>
        <ecNumber evidence="3">3.2.1.28</ecNumber>
    </recommendedName>
</protein>
<dbReference type="PANTHER" id="PTHR11051">
    <property type="entry name" value="GLYCOSYL HYDROLASE-RELATED"/>
    <property type="match status" value="1"/>
</dbReference>
<dbReference type="KEGG" id="clus:A9F13_06g02420"/>
<dbReference type="AlphaFoldDB" id="A0AA91Q0I1"/>
<evidence type="ECO:0000313" key="11">
    <source>
        <dbReference type="Proteomes" id="UP000195602"/>
    </source>
</evidence>
<dbReference type="Proteomes" id="UP000195602">
    <property type="component" value="Unassembled WGS sequence"/>
</dbReference>
<reference evidence="10 11" key="1">
    <citation type="submission" date="2017-04" db="EMBL/GenBank/DDBJ databases">
        <title>Draft genome of the yeast Clavispora lusitaniae type strain CBS 6936.</title>
        <authorList>
            <person name="Durrens P."/>
            <person name="Klopp C."/>
            <person name="Biteau N."/>
            <person name="Fitton-Ouhabi V."/>
            <person name="Dementhon K."/>
            <person name="Accoceberry I."/>
            <person name="Sherman D.J."/>
            <person name="Noel T."/>
        </authorList>
    </citation>
    <scope>NUCLEOTIDE SEQUENCE [LARGE SCALE GENOMIC DNA]</scope>
    <source>
        <strain evidence="10 11">CBS 6936</strain>
    </source>
</reference>
<comment type="similarity">
    <text evidence="2">Belongs to the glycosyl hydrolase 65 family.</text>
</comment>
<comment type="catalytic activity">
    <reaction evidence="1">
        <text>alpha,alpha-trehalose + H2O = alpha-D-glucose + beta-D-glucose</text>
        <dbReference type="Rhea" id="RHEA:32675"/>
        <dbReference type="ChEBI" id="CHEBI:15377"/>
        <dbReference type="ChEBI" id="CHEBI:15903"/>
        <dbReference type="ChEBI" id="CHEBI:16551"/>
        <dbReference type="ChEBI" id="CHEBI:17925"/>
        <dbReference type="EC" id="3.2.1.28"/>
    </reaction>
</comment>
<dbReference type="GO" id="GO:0009277">
    <property type="term" value="C:fungal-type cell wall"/>
    <property type="evidence" value="ECO:0007669"/>
    <property type="project" value="TreeGrafter"/>
</dbReference>
<dbReference type="InterPro" id="IPR005196">
    <property type="entry name" value="Glyco_hydro_65_N"/>
</dbReference>
<dbReference type="InterPro" id="IPR012341">
    <property type="entry name" value="6hp_glycosidase-like_sf"/>
</dbReference>
<evidence type="ECO:0000256" key="5">
    <source>
        <dbReference type="ARBA" id="ARBA00023180"/>
    </source>
</evidence>
<keyword evidence="4" id="KW-0378">Hydrolase</keyword>
<evidence type="ECO:0000256" key="3">
    <source>
        <dbReference type="ARBA" id="ARBA00012757"/>
    </source>
</evidence>
<dbReference type="PANTHER" id="PTHR11051:SF8">
    <property type="entry name" value="PROTEIN-GLUCOSYLGALACTOSYLHYDROXYLYSINE GLUCOSIDASE"/>
    <property type="match status" value="1"/>
</dbReference>
<dbReference type="GO" id="GO:0005993">
    <property type="term" value="P:trehalose catabolic process"/>
    <property type="evidence" value="ECO:0007669"/>
    <property type="project" value="TreeGrafter"/>
</dbReference>
<evidence type="ECO:0000259" key="9">
    <source>
        <dbReference type="Pfam" id="PF03636"/>
    </source>
</evidence>
<dbReference type="InterPro" id="IPR037018">
    <property type="entry name" value="GH65_N"/>
</dbReference>
<feature type="domain" description="Glycoside hydrolase family 65 N-terminal" evidence="9">
    <location>
        <begin position="130"/>
        <end position="443"/>
    </location>
</feature>
<dbReference type="FunFam" id="1.50.10.10:FF:000032">
    <property type="entry name" value="Vacuolar acid trehalase"/>
    <property type="match status" value="1"/>
</dbReference>
<dbReference type="Pfam" id="PF03636">
    <property type="entry name" value="Glyco_hydro_65N"/>
    <property type="match status" value="1"/>
</dbReference>
<feature type="compositionally biased region" description="Basic and acidic residues" evidence="6">
    <location>
        <begin position="357"/>
        <end position="368"/>
    </location>
</feature>
<dbReference type="InterPro" id="IPR008928">
    <property type="entry name" value="6-hairpin_glycosidase_sf"/>
</dbReference>
<evidence type="ECO:0000256" key="4">
    <source>
        <dbReference type="ARBA" id="ARBA00022801"/>
    </source>
</evidence>
<evidence type="ECO:0000313" key="10">
    <source>
        <dbReference type="EMBL" id="OVF09098.1"/>
    </source>
</evidence>
<dbReference type="SUPFAM" id="SSF48208">
    <property type="entry name" value="Six-hairpin glycosidases"/>
    <property type="match status" value="1"/>
</dbReference>